<evidence type="ECO:0000256" key="7">
    <source>
        <dbReference type="ARBA" id="ARBA00023242"/>
    </source>
</evidence>
<dbReference type="GO" id="GO:0005634">
    <property type="term" value="C:nucleus"/>
    <property type="evidence" value="ECO:0007669"/>
    <property type="project" value="UniProtKB-SubCell"/>
</dbReference>
<keyword evidence="8" id="KW-0472">Membrane</keyword>
<keyword evidence="5" id="KW-0479">Metal-binding</keyword>
<reference evidence="10" key="1">
    <citation type="submission" date="2023-05" db="EMBL/GenBank/DDBJ databases">
        <title>High-quality long-read genome of Scophthalmus maximus.</title>
        <authorList>
            <person name="Lien S."/>
            <person name="Martinez P."/>
        </authorList>
    </citation>
    <scope>NUCLEOTIDE SEQUENCE [LARGE SCALE GENOMIC DNA]</scope>
</reference>
<feature type="transmembrane region" description="Helical" evidence="8">
    <location>
        <begin position="288"/>
        <end position="311"/>
    </location>
</feature>
<dbReference type="InterPro" id="IPR045249">
    <property type="entry name" value="HARBI1-like"/>
</dbReference>
<dbReference type="PANTHER" id="PTHR22930:SF206">
    <property type="entry name" value="NUCLEASE HARBI1"/>
    <property type="match status" value="1"/>
</dbReference>
<dbReference type="AlphaFoldDB" id="A0A8D3DUQ9"/>
<feature type="transmembrane region" description="Helical" evidence="8">
    <location>
        <begin position="87"/>
        <end position="105"/>
    </location>
</feature>
<dbReference type="GeneTree" id="ENSGT00940000166756"/>
<keyword evidence="8" id="KW-0812">Transmembrane</keyword>
<keyword evidence="4" id="KW-0540">Nuclease</keyword>
<comment type="cofactor">
    <cofactor evidence="1">
        <name>a divalent metal cation</name>
        <dbReference type="ChEBI" id="CHEBI:60240"/>
    </cofactor>
</comment>
<sequence length="326" mass="37118">KPSTKVLKGPILVPIDKINHNQLTGQTNRKPKESFFLFFHELGNVIGYSITCNSAKHRTVQHRSVFRIAPRRRLAIVLWWLATPGEYHAISCLFGVGLLTVCMLVRQVRNALVHTLYQRFISLPTGLQRYPQCTGAIDGTHIPIIAPRDNPADCYNRKVWHLIVLQAVVDHNFLVNVYIGWPGRTHDARVLANSDLFITAEERQNGYLFPREIPVHIIGDAASPLKQWLMKGFTQHLQLSQEQAHFTHTLRRWRCLMKRNDIVLSVMPNVVAACCILHIVFLEKRPNTAQLIHTTITANMTALLPVSVFMLTPQIRLPTIVTKVDT</sequence>
<comment type="similarity">
    <text evidence="3">Belongs to the HARBI1 family.</text>
</comment>
<evidence type="ECO:0000313" key="11">
    <source>
        <dbReference type="Proteomes" id="UP000694558"/>
    </source>
</evidence>
<evidence type="ECO:0000259" key="9">
    <source>
        <dbReference type="Pfam" id="PF13359"/>
    </source>
</evidence>
<dbReference type="GO" id="GO:0046872">
    <property type="term" value="F:metal ion binding"/>
    <property type="evidence" value="ECO:0007669"/>
    <property type="project" value="UniProtKB-KW"/>
</dbReference>
<evidence type="ECO:0000256" key="1">
    <source>
        <dbReference type="ARBA" id="ARBA00001968"/>
    </source>
</evidence>
<dbReference type="Pfam" id="PF13359">
    <property type="entry name" value="DDE_Tnp_4"/>
    <property type="match status" value="1"/>
</dbReference>
<keyword evidence="6" id="KW-0378">Hydrolase</keyword>
<feature type="domain" description="DDE Tnp4" evidence="9">
    <location>
        <begin position="137"/>
        <end position="278"/>
    </location>
</feature>
<dbReference type="Proteomes" id="UP000694558">
    <property type="component" value="Chromosome 6"/>
</dbReference>
<reference evidence="10" key="2">
    <citation type="submission" date="2025-08" db="UniProtKB">
        <authorList>
            <consortium name="Ensembl"/>
        </authorList>
    </citation>
    <scope>IDENTIFICATION</scope>
</reference>
<keyword evidence="8" id="KW-1133">Transmembrane helix</keyword>
<evidence type="ECO:0000313" key="10">
    <source>
        <dbReference type="Ensembl" id="ENSSMAP00000063268.1"/>
    </source>
</evidence>
<evidence type="ECO:0000256" key="3">
    <source>
        <dbReference type="ARBA" id="ARBA00006958"/>
    </source>
</evidence>
<dbReference type="Ensembl" id="ENSSMAT00000069076.1">
    <property type="protein sequence ID" value="ENSSMAP00000063268.1"/>
    <property type="gene ID" value="ENSSMAG00000023152.1"/>
</dbReference>
<accession>A0A8D3DUQ9</accession>
<evidence type="ECO:0000256" key="8">
    <source>
        <dbReference type="SAM" id="Phobius"/>
    </source>
</evidence>
<evidence type="ECO:0000256" key="5">
    <source>
        <dbReference type="ARBA" id="ARBA00022723"/>
    </source>
</evidence>
<comment type="subcellular location">
    <subcellularLocation>
        <location evidence="2">Nucleus</location>
    </subcellularLocation>
</comment>
<name>A0A8D3DUQ9_SCOMX</name>
<dbReference type="GO" id="GO:0004518">
    <property type="term" value="F:nuclease activity"/>
    <property type="evidence" value="ECO:0007669"/>
    <property type="project" value="UniProtKB-KW"/>
</dbReference>
<protein>
    <recommendedName>
        <fullName evidence="9">DDE Tnp4 domain-containing protein</fullName>
    </recommendedName>
</protein>
<proteinExistence type="inferred from homology"/>
<keyword evidence="7" id="KW-0539">Nucleus</keyword>
<evidence type="ECO:0000256" key="6">
    <source>
        <dbReference type="ARBA" id="ARBA00022801"/>
    </source>
</evidence>
<feature type="transmembrane region" description="Helical" evidence="8">
    <location>
        <begin position="262"/>
        <end position="282"/>
    </location>
</feature>
<evidence type="ECO:0000256" key="4">
    <source>
        <dbReference type="ARBA" id="ARBA00022722"/>
    </source>
</evidence>
<dbReference type="PANTHER" id="PTHR22930">
    <property type="match status" value="1"/>
</dbReference>
<organism evidence="10 11">
    <name type="scientific">Scophthalmus maximus</name>
    <name type="common">Turbot</name>
    <name type="synonym">Psetta maxima</name>
    <dbReference type="NCBI Taxonomy" id="52904"/>
    <lineage>
        <taxon>Eukaryota</taxon>
        <taxon>Metazoa</taxon>
        <taxon>Chordata</taxon>
        <taxon>Craniata</taxon>
        <taxon>Vertebrata</taxon>
        <taxon>Euteleostomi</taxon>
        <taxon>Actinopterygii</taxon>
        <taxon>Neopterygii</taxon>
        <taxon>Teleostei</taxon>
        <taxon>Neoteleostei</taxon>
        <taxon>Acanthomorphata</taxon>
        <taxon>Carangaria</taxon>
        <taxon>Pleuronectiformes</taxon>
        <taxon>Pleuronectoidei</taxon>
        <taxon>Scophthalmidae</taxon>
        <taxon>Scophthalmus</taxon>
    </lineage>
</organism>
<evidence type="ECO:0000256" key="2">
    <source>
        <dbReference type="ARBA" id="ARBA00004123"/>
    </source>
</evidence>
<dbReference type="InterPro" id="IPR027806">
    <property type="entry name" value="HARBI1_dom"/>
</dbReference>
<dbReference type="GO" id="GO:0016787">
    <property type="term" value="F:hydrolase activity"/>
    <property type="evidence" value="ECO:0007669"/>
    <property type="project" value="UniProtKB-KW"/>
</dbReference>